<accession>A0A0F9MWR8</accession>
<comment type="caution">
    <text evidence="1">The sequence shown here is derived from an EMBL/GenBank/DDBJ whole genome shotgun (WGS) entry which is preliminary data.</text>
</comment>
<protein>
    <recommendedName>
        <fullName evidence="2">Capsid protein</fullName>
    </recommendedName>
</protein>
<evidence type="ECO:0008006" key="2">
    <source>
        <dbReference type="Google" id="ProtNLM"/>
    </source>
</evidence>
<dbReference type="Pfam" id="PF25209">
    <property type="entry name" value="Phage_capsid_4"/>
    <property type="match status" value="1"/>
</dbReference>
<sequence length="291" mass="31930">MSDWATSRIPDDIASGTGYGIPEIYSARVIDHVRSNLVCVGAVDTTWREQLAVGNKVWIPVLTTQTASVVDVTVDWGGTSNSHMGTDTFGTVASITVDKWYESPVQLSDGEDLQTQIPNLLGKMASNAGYQIAKVIDEEVNDLFASLTTTWRGSDGQTFSDDILIDLMEGLDEAEVPRTDRSLIIDPSVLADMYKMDKFVNKDYNQTLTGEIGRTPYGDRILMSNNLNAQSTGNDCALIHREAIGAVIQMPPKVEKFRYASRHSDVINTSAIFGADILRATFGATFYSRKL</sequence>
<reference evidence="1" key="1">
    <citation type="journal article" date="2015" name="Nature">
        <title>Complex archaea that bridge the gap between prokaryotes and eukaryotes.</title>
        <authorList>
            <person name="Spang A."/>
            <person name="Saw J.H."/>
            <person name="Jorgensen S.L."/>
            <person name="Zaremba-Niedzwiedzka K."/>
            <person name="Martijn J."/>
            <person name="Lind A.E."/>
            <person name="van Eijk R."/>
            <person name="Schleper C."/>
            <person name="Guy L."/>
            <person name="Ettema T.J."/>
        </authorList>
    </citation>
    <scope>NUCLEOTIDE SEQUENCE</scope>
</reference>
<gene>
    <name evidence="1" type="ORF">LCGC14_1023530</name>
</gene>
<organism evidence="1">
    <name type="scientific">marine sediment metagenome</name>
    <dbReference type="NCBI Taxonomy" id="412755"/>
    <lineage>
        <taxon>unclassified sequences</taxon>
        <taxon>metagenomes</taxon>
        <taxon>ecological metagenomes</taxon>
    </lineage>
</organism>
<name>A0A0F9MWR8_9ZZZZ</name>
<evidence type="ECO:0000313" key="1">
    <source>
        <dbReference type="EMBL" id="KKN11725.1"/>
    </source>
</evidence>
<dbReference type="EMBL" id="LAZR01004105">
    <property type="protein sequence ID" value="KKN11725.1"/>
    <property type="molecule type" value="Genomic_DNA"/>
</dbReference>
<dbReference type="AlphaFoldDB" id="A0A0F9MWR8"/>
<proteinExistence type="predicted"/>